<name>A0AAV2DHL4_9ROSI</name>
<organism evidence="1 2">
    <name type="scientific">Linum trigynum</name>
    <dbReference type="NCBI Taxonomy" id="586398"/>
    <lineage>
        <taxon>Eukaryota</taxon>
        <taxon>Viridiplantae</taxon>
        <taxon>Streptophyta</taxon>
        <taxon>Embryophyta</taxon>
        <taxon>Tracheophyta</taxon>
        <taxon>Spermatophyta</taxon>
        <taxon>Magnoliopsida</taxon>
        <taxon>eudicotyledons</taxon>
        <taxon>Gunneridae</taxon>
        <taxon>Pentapetalae</taxon>
        <taxon>rosids</taxon>
        <taxon>fabids</taxon>
        <taxon>Malpighiales</taxon>
        <taxon>Linaceae</taxon>
        <taxon>Linum</taxon>
    </lineage>
</organism>
<evidence type="ECO:0000313" key="1">
    <source>
        <dbReference type="EMBL" id="CAL1373045.1"/>
    </source>
</evidence>
<dbReference type="InterPro" id="IPR036514">
    <property type="entry name" value="SGNH_hydro_sf"/>
</dbReference>
<proteinExistence type="predicted"/>
<accession>A0AAV2DHL4</accession>
<evidence type="ECO:0000313" key="2">
    <source>
        <dbReference type="Proteomes" id="UP001497516"/>
    </source>
</evidence>
<keyword evidence="2" id="KW-1185">Reference proteome</keyword>
<reference evidence="1 2" key="1">
    <citation type="submission" date="2024-04" db="EMBL/GenBank/DDBJ databases">
        <authorList>
            <person name="Fracassetti M."/>
        </authorList>
    </citation>
    <scope>NUCLEOTIDE SEQUENCE [LARGE SCALE GENOMIC DNA]</scope>
</reference>
<sequence length="197" mass="21712">MGVLSMAVAEPLVPSLTIFGGSVADVGNNNNLITLIRANFPPSGRDFAEHRPTARFCNGKLAIDITAQYMGFDTYPPPYLSQEASLGDVLTGPNFASAASGMLDGTAHLYGAISLTRQLENYKESRARVESQVGFEKSTDIFSKGIHLLSTGTSDFVQNYYVDPMLNTLYTPDQWSDKFMKSYADFIQMWFQDFFAA</sequence>
<evidence type="ECO:0008006" key="3">
    <source>
        <dbReference type="Google" id="ProtNLM"/>
    </source>
</evidence>
<dbReference type="InterPro" id="IPR050592">
    <property type="entry name" value="GDSL_lipolytic_enzyme"/>
</dbReference>
<dbReference type="PANTHER" id="PTHR45642">
    <property type="entry name" value="GDSL ESTERASE/LIPASE EXL3"/>
    <property type="match status" value="1"/>
</dbReference>
<gene>
    <name evidence="1" type="ORF">LTRI10_LOCUS15000</name>
</gene>
<dbReference type="AlphaFoldDB" id="A0AAV2DHL4"/>
<dbReference type="EMBL" id="OZ034815">
    <property type="protein sequence ID" value="CAL1373045.1"/>
    <property type="molecule type" value="Genomic_DNA"/>
</dbReference>
<dbReference type="Proteomes" id="UP001497516">
    <property type="component" value="Chromosome 2"/>
</dbReference>
<dbReference type="Gene3D" id="3.40.50.1110">
    <property type="entry name" value="SGNH hydrolase"/>
    <property type="match status" value="1"/>
</dbReference>
<protein>
    <recommendedName>
        <fullName evidence="3">GDSL esterase/lipase</fullName>
    </recommendedName>
</protein>
<dbReference type="PANTHER" id="PTHR45642:SF103">
    <property type="entry name" value="ZINC FINGER PROTEIN"/>
    <property type="match status" value="1"/>
</dbReference>